<gene>
    <name evidence="2" type="ORF">CRE_31602</name>
</gene>
<dbReference type="InterPro" id="IPR001810">
    <property type="entry name" value="F-box_dom"/>
</dbReference>
<accession>E3NR69</accession>
<organism evidence="3">
    <name type="scientific">Caenorhabditis remanei</name>
    <name type="common">Caenorhabditis vulgaris</name>
    <dbReference type="NCBI Taxonomy" id="31234"/>
    <lineage>
        <taxon>Eukaryota</taxon>
        <taxon>Metazoa</taxon>
        <taxon>Ecdysozoa</taxon>
        <taxon>Nematoda</taxon>
        <taxon>Chromadorea</taxon>
        <taxon>Rhabditida</taxon>
        <taxon>Rhabditina</taxon>
        <taxon>Rhabditomorpha</taxon>
        <taxon>Rhabditoidea</taxon>
        <taxon>Rhabditidae</taxon>
        <taxon>Peloderinae</taxon>
        <taxon>Caenorhabditis</taxon>
    </lineage>
</organism>
<keyword evidence="3" id="KW-1185">Reference proteome</keyword>
<dbReference type="FunCoup" id="E3NR69">
    <property type="interactions" value="412"/>
</dbReference>
<dbReference type="AlphaFoldDB" id="E3NR69"/>
<dbReference type="Proteomes" id="UP000008281">
    <property type="component" value="Unassembled WGS sequence"/>
</dbReference>
<dbReference type="PROSITE" id="PS50181">
    <property type="entry name" value="FBOX"/>
    <property type="match status" value="1"/>
</dbReference>
<dbReference type="InterPro" id="IPR012885">
    <property type="entry name" value="F-box_Sdz-33"/>
</dbReference>
<evidence type="ECO:0000259" key="1">
    <source>
        <dbReference type="PROSITE" id="PS50181"/>
    </source>
</evidence>
<sequence length="295" mass="34959">MDLPKPFPILRLPFVPLQEVFKAMDPFQIINFSMISKRTKAVTKQMTFYSKYSIQLIIDEELKVSIHGSKNMTQCVYIFTSKEEKGGKVAENSRKSWNKLIVWKYSNNLIEEWKQLCKHVLEIFKKQTIDILSMTLDAFVDEKVSIINFLKTNWKSVTDCNLFQSEEENDVDEHAVYLLENIKITSNLLFLFDVKNDNFDGKIPKNLKELYLPNSHWIGYERLLEIDCKIVILEKNRISDEQWNLFIKKWIAMETHLNLVYLQIIYRNFEEFRELVLHDIPHEVVDGAVKRVLKT</sequence>
<proteinExistence type="predicted"/>
<evidence type="ECO:0000313" key="2">
    <source>
        <dbReference type="EMBL" id="EFO87174.1"/>
    </source>
</evidence>
<dbReference type="Pfam" id="PF00646">
    <property type="entry name" value="F-box"/>
    <property type="match status" value="1"/>
</dbReference>
<dbReference type="InParanoid" id="E3NR69"/>
<reference evidence="2" key="1">
    <citation type="submission" date="2007-07" db="EMBL/GenBank/DDBJ databases">
        <title>PCAP assembly of the Caenorhabditis remanei genome.</title>
        <authorList>
            <consortium name="The Caenorhabditis remanei Sequencing Consortium"/>
            <person name="Wilson R.K."/>
        </authorList>
    </citation>
    <scope>NUCLEOTIDE SEQUENCE [LARGE SCALE GENOMIC DNA]</scope>
    <source>
        <strain evidence="2">PB4641</strain>
    </source>
</reference>
<dbReference type="EMBL" id="DS269653">
    <property type="protein sequence ID" value="EFO87174.1"/>
    <property type="molecule type" value="Genomic_DNA"/>
</dbReference>
<feature type="domain" description="F-box" evidence="1">
    <location>
        <begin position="6"/>
        <end position="52"/>
    </location>
</feature>
<name>E3NR69_CAERE</name>
<dbReference type="PANTHER" id="PTHR21503">
    <property type="entry name" value="F-BOX-CONTAINING HYPOTHETICAL PROTEIN C.ELEGANS"/>
    <property type="match status" value="1"/>
</dbReference>
<dbReference type="Pfam" id="PF07735">
    <property type="entry name" value="FBA_2"/>
    <property type="match status" value="1"/>
</dbReference>
<dbReference type="HOGENOM" id="CLU_028840_3_1_1"/>
<evidence type="ECO:0000313" key="3">
    <source>
        <dbReference type="Proteomes" id="UP000008281"/>
    </source>
</evidence>
<protein>
    <recommendedName>
        <fullName evidence="1">F-box domain-containing protein</fullName>
    </recommendedName>
</protein>